<dbReference type="PANTHER" id="PTHR37327">
    <property type="entry name" value="CHROMOSOME 1, WHOLE GENOME SHOTGUN SEQUENCE"/>
    <property type="match status" value="1"/>
</dbReference>
<feature type="non-terminal residue" evidence="1">
    <location>
        <position position="76"/>
    </location>
</feature>
<reference evidence="1" key="2">
    <citation type="submission" date="2021-08" db="EMBL/GenBank/DDBJ databases">
        <authorList>
            <person name="Gostincar C."/>
            <person name="Sun X."/>
            <person name="Song Z."/>
            <person name="Gunde-Cimerman N."/>
        </authorList>
    </citation>
    <scope>NUCLEOTIDE SEQUENCE</scope>
    <source>
        <strain evidence="1">EXF-8016</strain>
    </source>
</reference>
<reference evidence="1" key="1">
    <citation type="journal article" date="2021" name="J Fungi (Basel)">
        <title>Virulence traits and population genomics of the black yeast Aureobasidium melanogenum.</title>
        <authorList>
            <person name="Cernosa A."/>
            <person name="Sun X."/>
            <person name="Gostincar C."/>
            <person name="Fang C."/>
            <person name="Gunde-Cimerman N."/>
            <person name="Song Z."/>
        </authorList>
    </citation>
    <scope>NUCLEOTIDE SEQUENCE</scope>
    <source>
        <strain evidence="1">EXF-8016</strain>
    </source>
</reference>
<evidence type="ECO:0000313" key="2">
    <source>
        <dbReference type="Proteomes" id="UP000767238"/>
    </source>
</evidence>
<comment type="caution">
    <text evidence="1">The sequence shown here is derived from an EMBL/GenBank/DDBJ whole genome shotgun (WGS) entry which is preliminary data.</text>
</comment>
<organism evidence="1 2">
    <name type="scientific">Aureobasidium melanogenum</name>
    <name type="common">Aureobasidium pullulans var. melanogenum</name>
    <dbReference type="NCBI Taxonomy" id="46634"/>
    <lineage>
        <taxon>Eukaryota</taxon>
        <taxon>Fungi</taxon>
        <taxon>Dikarya</taxon>
        <taxon>Ascomycota</taxon>
        <taxon>Pezizomycotina</taxon>
        <taxon>Dothideomycetes</taxon>
        <taxon>Dothideomycetidae</taxon>
        <taxon>Dothideales</taxon>
        <taxon>Saccotheciaceae</taxon>
        <taxon>Aureobasidium</taxon>
    </lineage>
</organism>
<accession>A0A9P8GR96</accession>
<gene>
    <name evidence="1" type="ORF">KCV03_g401</name>
</gene>
<dbReference type="Proteomes" id="UP000767238">
    <property type="component" value="Unassembled WGS sequence"/>
</dbReference>
<dbReference type="AlphaFoldDB" id="A0A9P8GR96"/>
<dbReference type="PANTHER" id="PTHR37327:SF1">
    <property type="entry name" value="MICROTUBULE INTERACTING AND TRANSPORT DOMAIN-CONTAINING PROTEIN"/>
    <property type="match status" value="1"/>
</dbReference>
<dbReference type="EMBL" id="JAHFYH010000001">
    <property type="protein sequence ID" value="KAH0237753.1"/>
    <property type="molecule type" value="Genomic_DNA"/>
</dbReference>
<name>A0A9P8GR96_AURME</name>
<protein>
    <submittedName>
        <fullName evidence="1">Uncharacterized protein</fullName>
    </submittedName>
</protein>
<evidence type="ECO:0000313" key="1">
    <source>
        <dbReference type="EMBL" id="KAH0237753.1"/>
    </source>
</evidence>
<sequence>MSSVSRLCEAAQVLDQVARQVDDPGLKHSSPTHIGLELSTRHAAEFFGFYICRFVLGDVTLLMDKYVKRSTEWVIA</sequence>
<proteinExistence type="predicted"/>